<proteinExistence type="predicted"/>
<sequence>MSGIRQYNMKNSVDWDDLSDFEKWFLGSGCYADGDLERDPSGNYTMPLTQGFYECWCAAQNNVLNKETTQCN</sequence>
<protein>
    <submittedName>
        <fullName evidence="1">Uncharacterized protein</fullName>
    </submittedName>
</protein>
<dbReference type="Proteomes" id="UP000465124">
    <property type="component" value="Segment"/>
</dbReference>
<organism evidence="1 2">
    <name type="scientific">Escherichia phage muut</name>
    <dbReference type="NCBI Taxonomy" id="2696426"/>
    <lineage>
        <taxon>Viruses</taxon>
        <taxon>Duplodnaviria</taxon>
        <taxon>Heunggongvirae</taxon>
        <taxon>Uroviricota</taxon>
        <taxon>Caudoviricetes</taxon>
        <taxon>Stephanstirmvirinae</taxon>
        <taxon>Justusliebigvirus</taxon>
        <taxon>Justusliebigvirus muut</taxon>
    </lineage>
</organism>
<reference evidence="2" key="1">
    <citation type="submission" date="2019-12" db="EMBL/GenBank/DDBJ databases">
        <authorList>
            <person name="Olsen N.S."/>
            <person name="Junco L.M.F."/>
            <person name="Kot W."/>
            <person name="Hansen L.H."/>
        </authorList>
    </citation>
    <scope>NUCLEOTIDE SEQUENCE [LARGE SCALE GENOMIC DNA]</scope>
</reference>
<evidence type="ECO:0000313" key="1">
    <source>
        <dbReference type="EMBL" id="QHR65901.1"/>
    </source>
</evidence>
<evidence type="ECO:0000313" key="2">
    <source>
        <dbReference type="Proteomes" id="UP000465124"/>
    </source>
</evidence>
<gene>
    <name evidence="1" type="ORF">muut_104</name>
</gene>
<dbReference type="EMBL" id="MN850573">
    <property type="protein sequence ID" value="QHR65901.1"/>
    <property type="molecule type" value="Genomic_DNA"/>
</dbReference>
<keyword evidence="2" id="KW-1185">Reference proteome</keyword>
<name>A0A6B9WP76_9CAUD</name>
<accession>A0A6B9WP76</accession>